<reference evidence="12 13" key="1">
    <citation type="submission" date="2020-03" db="EMBL/GenBank/DDBJ databases">
        <title>Draft Genome Sequence of 2-Methylisoborneol Producing Pseudanabaena yagii Strain GIHE-NHR1 Isolated from North Han River in South Korea.</title>
        <authorList>
            <person name="Jeong J."/>
        </authorList>
    </citation>
    <scope>NUCLEOTIDE SEQUENCE [LARGE SCALE GENOMIC DNA]</scope>
    <source>
        <strain evidence="12 13">GIHE-NHR1</strain>
    </source>
</reference>
<proteinExistence type="inferred from homology"/>
<evidence type="ECO:0000256" key="6">
    <source>
        <dbReference type="ARBA" id="ARBA00022927"/>
    </source>
</evidence>
<evidence type="ECO:0000256" key="5">
    <source>
        <dbReference type="ARBA" id="ARBA00022692"/>
    </source>
</evidence>
<gene>
    <name evidence="12" type="ORF">HC246_24685</name>
</gene>
<name>A0ABX1M0F1_9CYAN</name>
<accession>A0ABX1M0F1</accession>
<dbReference type="InterPro" id="IPR013686">
    <property type="entry name" value="Polypept-transport_assoc_ShlB"/>
</dbReference>
<evidence type="ECO:0000256" key="3">
    <source>
        <dbReference type="ARBA" id="ARBA00022448"/>
    </source>
</evidence>
<dbReference type="InterPro" id="IPR051544">
    <property type="entry name" value="TPS_OM_transporter"/>
</dbReference>
<dbReference type="InterPro" id="IPR005565">
    <property type="entry name" value="Hemolysn_activator_HlyB_C"/>
</dbReference>
<feature type="chain" id="PRO_5045814404" evidence="10">
    <location>
        <begin position="32"/>
        <end position="578"/>
    </location>
</feature>
<evidence type="ECO:0000256" key="10">
    <source>
        <dbReference type="SAM" id="SignalP"/>
    </source>
</evidence>
<feature type="domain" description="POTRA" evidence="11">
    <location>
        <begin position="87"/>
        <end position="162"/>
    </location>
</feature>
<evidence type="ECO:0000256" key="4">
    <source>
        <dbReference type="ARBA" id="ARBA00022452"/>
    </source>
</evidence>
<dbReference type="PANTHER" id="PTHR34597">
    <property type="entry name" value="SLR1661 PROTEIN"/>
    <property type="match status" value="1"/>
</dbReference>
<comment type="similarity">
    <text evidence="2">Belongs to the TPS (TC 1.B.20) family.</text>
</comment>
<dbReference type="PROSITE" id="PS51779">
    <property type="entry name" value="POTRA"/>
    <property type="match status" value="1"/>
</dbReference>
<keyword evidence="6" id="KW-0653">Protein transport</keyword>
<evidence type="ECO:0000256" key="7">
    <source>
        <dbReference type="ARBA" id="ARBA00023136"/>
    </source>
</evidence>
<evidence type="ECO:0000259" key="11">
    <source>
        <dbReference type="PROSITE" id="PS51779"/>
    </source>
</evidence>
<dbReference type="PANTHER" id="PTHR34597:SF3">
    <property type="entry name" value="OUTER MEMBRANE TRANSPORTER CDIB"/>
    <property type="match status" value="1"/>
</dbReference>
<keyword evidence="3" id="KW-0813">Transport</keyword>
<evidence type="ECO:0000256" key="2">
    <source>
        <dbReference type="ARBA" id="ARBA00009055"/>
    </source>
</evidence>
<dbReference type="InterPro" id="IPR034746">
    <property type="entry name" value="POTRA"/>
</dbReference>
<dbReference type="Gene3D" id="2.40.160.50">
    <property type="entry name" value="membrane protein fhac: a member of the omp85/tpsb transporter family"/>
    <property type="match status" value="1"/>
</dbReference>
<protein>
    <submittedName>
        <fullName evidence="12">ShlB/FhaC/HecB family hemolysin secretion/activation protein</fullName>
    </submittedName>
</protein>
<evidence type="ECO:0000256" key="9">
    <source>
        <dbReference type="SAM" id="MobiDB-lite"/>
    </source>
</evidence>
<evidence type="ECO:0000313" key="13">
    <source>
        <dbReference type="Proteomes" id="UP000738376"/>
    </source>
</evidence>
<evidence type="ECO:0000313" key="12">
    <source>
        <dbReference type="EMBL" id="NMF61131.1"/>
    </source>
</evidence>
<comment type="subcellular location">
    <subcellularLocation>
        <location evidence="1">Cell outer membrane</location>
    </subcellularLocation>
</comment>
<organism evidence="12 13">
    <name type="scientific">Pseudanabaena yagii GIHE-NHR1</name>
    <dbReference type="NCBI Taxonomy" id="2722753"/>
    <lineage>
        <taxon>Bacteria</taxon>
        <taxon>Bacillati</taxon>
        <taxon>Cyanobacteriota</taxon>
        <taxon>Cyanophyceae</taxon>
        <taxon>Pseudanabaenales</taxon>
        <taxon>Pseudanabaenaceae</taxon>
        <taxon>Pseudanabaena</taxon>
        <taxon>Pseudanabaena yagii</taxon>
    </lineage>
</organism>
<dbReference type="Pfam" id="PF08479">
    <property type="entry name" value="POTRA_2"/>
    <property type="match status" value="1"/>
</dbReference>
<dbReference type="Pfam" id="PF03865">
    <property type="entry name" value="ShlB"/>
    <property type="match status" value="1"/>
</dbReference>
<dbReference type="Gene3D" id="3.10.20.310">
    <property type="entry name" value="membrane protein fhac"/>
    <property type="match status" value="1"/>
</dbReference>
<keyword evidence="7" id="KW-0472">Membrane</keyword>
<keyword evidence="13" id="KW-1185">Reference proteome</keyword>
<keyword evidence="4" id="KW-1134">Transmembrane beta strand</keyword>
<dbReference type="Proteomes" id="UP000738376">
    <property type="component" value="Unassembled WGS sequence"/>
</dbReference>
<dbReference type="EMBL" id="JAAVJL010000006">
    <property type="protein sequence ID" value="NMF61131.1"/>
    <property type="molecule type" value="Genomic_DNA"/>
</dbReference>
<evidence type="ECO:0000256" key="8">
    <source>
        <dbReference type="ARBA" id="ARBA00023237"/>
    </source>
</evidence>
<keyword evidence="10" id="KW-0732">Signal</keyword>
<keyword evidence="5" id="KW-0812">Transmembrane</keyword>
<keyword evidence="8" id="KW-0998">Cell outer membrane</keyword>
<evidence type="ECO:0000256" key="1">
    <source>
        <dbReference type="ARBA" id="ARBA00004442"/>
    </source>
</evidence>
<feature type="region of interest" description="Disordered" evidence="9">
    <location>
        <begin position="34"/>
        <end position="62"/>
    </location>
</feature>
<comment type="caution">
    <text evidence="12">The sequence shown here is derived from an EMBL/GenBank/DDBJ whole genome shotgun (WGS) entry which is preliminary data.</text>
</comment>
<sequence length="578" mass="63640">MYRGIPKPLNSFKKAVFLLAIASSSFTQTLAAQTNLPPNRPIAPDSNPKTIPINPPEPTKLPSPDRLLAPITPQTPEIPSNNNSETIVVKKFEILGSTVFSDAELAEITKDYLNKPISINELFQIRTKITKLYLDNKYVTSGAYIPEQNFQSGTFRIQIVEGGIEEIKVTGLTRLNQGYIQSRIAIATQKPLNSNRLLEALQLLQINPLIDSISANLSPSLQPGLNNLDVKVTEAKTFSLPITIDNGRTPSVGTDRRQIQLSEANLTGLGDRLNLTYSNTDGSNSFDSSYTLPFNPYNGTISFSFGTSSSKVIQVPFNFLDIVSSSRNYGLSIRQPLLQSTSQELALGLSLNRTESQASLLGGTIPYPSQGADENGQTKISALRFFQEYVQRSGEEVFAARSQISLGINAFGATINTTFPDSRFLAWRGQAQYVRLLAPETLLFLRGDLQLADRPLLSQEQISFGGQETLRGFRQDSVSTDNGLMLSAELRIPLMRVPEISGLLQVVPFFDFGEAWNNNTSTNPDPSTLASVGVGLRFQMSDRLTMRLDWGIPLSRITGDKQTLQERGLYFSLVANPF</sequence>
<feature type="signal peptide" evidence="10">
    <location>
        <begin position="1"/>
        <end position="31"/>
    </location>
</feature>